<organism evidence="2 3">
    <name type="scientific">Haliea salexigens</name>
    <dbReference type="NCBI Taxonomy" id="287487"/>
    <lineage>
        <taxon>Bacteria</taxon>
        <taxon>Pseudomonadati</taxon>
        <taxon>Pseudomonadota</taxon>
        <taxon>Gammaproteobacteria</taxon>
        <taxon>Cellvibrionales</taxon>
        <taxon>Halieaceae</taxon>
        <taxon>Haliea</taxon>
    </lineage>
</organism>
<evidence type="ECO:0000313" key="3">
    <source>
        <dbReference type="Proteomes" id="UP000259273"/>
    </source>
</evidence>
<comment type="caution">
    <text evidence="2">The sequence shown here is derived from an EMBL/GenBank/DDBJ whole genome shotgun (WGS) entry which is preliminary data.</text>
</comment>
<proteinExistence type="predicted"/>
<protein>
    <submittedName>
        <fullName evidence="2">Uncharacterized protein</fullName>
    </submittedName>
</protein>
<gene>
    <name evidence="2" type="ORF">DCP75_10315</name>
</gene>
<sequence length="111" mass="12516">EVFGQDEIDISLKNENGDLKIPEEPISNYLDYIAEGEGSWSVVTEGDRGGKKAHSSNENIDTVNLPEIYRDVADNNQLQLDHKEDDKRPENYEEASLGAEVYATIKDMEKD</sequence>
<feature type="non-terminal residue" evidence="2">
    <location>
        <position position="1"/>
    </location>
</feature>
<accession>A0A3C1KMZ4</accession>
<dbReference type="AlphaFoldDB" id="A0A3C1KMZ4"/>
<dbReference type="Proteomes" id="UP000259273">
    <property type="component" value="Unassembled WGS sequence"/>
</dbReference>
<feature type="region of interest" description="Disordered" evidence="1">
    <location>
        <begin position="79"/>
        <end position="99"/>
    </location>
</feature>
<reference evidence="2 3" key="1">
    <citation type="journal article" date="2018" name="Nat. Biotechnol.">
        <title>A standardized bacterial taxonomy based on genome phylogeny substantially revises the tree of life.</title>
        <authorList>
            <person name="Parks D.H."/>
            <person name="Chuvochina M."/>
            <person name="Waite D.W."/>
            <person name="Rinke C."/>
            <person name="Skarshewski A."/>
            <person name="Chaumeil P.A."/>
            <person name="Hugenholtz P."/>
        </authorList>
    </citation>
    <scope>NUCLEOTIDE SEQUENCE [LARGE SCALE GENOMIC DNA]</scope>
    <source>
        <strain evidence="2">UBA9158</strain>
    </source>
</reference>
<feature type="compositionally biased region" description="Basic and acidic residues" evidence="1">
    <location>
        <begin position="80"/>
        <end position="91"/>
    </location>
</feature>
<dbReference type="EMBL" id="DMND01000137">
    <property type="protein sequence ID" value="HAN28092.1"/>
    <property type="molecule type" value="Genomic_DNA"/>
</dbReference>
<name>A0A3C1KMZ4_9GAMM</name>
<feature type="region of interest" description="Disordered" evidence="1">
    <location>
        <begin position="44"/>
        <end position="64"/>
    </location>
</feature>
<evidence type="ECO:0000256" key="1">
    <source>
        <dbReference type="SAM" id="MobiDB-lite"/>
    </source>
</evidence>
<evidence type="ECO:0000313" key="2">
    <source>
        <dbReference type="EMBL" id="HAN28092.1"/>
    </source>
</evidence>